<dbReference type="PROSITE" id="PS51841">
    <property type="entry name" value="LTD"/>
    <property type="match status" value="1"/>
</dbReference>
<feature type="region of interest" description="Disordered" evidence="1">
    <location>
        <begin position="141"/>
        <end position="223"/>
    </location>
</feature>
<feature type="domain" description="LTD" evidence="4">
    <location>
        <begin position="14"/>
        <end position="172"/>
    </location>
</feature>
<dbReference type="AlphaFoldDB" id="A0A0G0H2Q0"/>
<feature type="compositionally biased region" description="Low complexity" evidence="1">
    <location>
        <begin position="164"/>
        <end position="186"/>
    </location>
</feature>
<dbReference type="Gene3D" id="2.60.40.1260">
    <property type="entry name" value="Lamin Tail domain"/>
    <property type="match status" value="1"/>
</dbReference>
<dbReference type="Pfam" id="PF00932">
    <property type="entry name" value="LTD"/>
    <property type="match status" value="1"/>
</dbReference>
<accession>A0A0G0H2Q0</accession>
<evidence type="ECO:0000259" key="4">
    <source>
        <dbReference type="PROSITE" id="PS51841"/>
    </source>
</evidence>
<evidence type="ECO:0000256" key="3">
    <source>
        <dbReference type="SAM" id="SignalP"/>
    </source>
</evidence>
<feature type="compositionally biased region" description="Polar residues" evidence="1">
    <location>
        <begin position="188"/>
        <end position="201"/>
    </location>
</feature>
<proteinExistence type="predicted"/>
<dbReference type="SUPFAM" id="SSF74853">
    <property type="entry name" value="Lamin A/C globular tail domain"/>
    <property type="match status" value="1"/>
</dbReference>
<dbReference type="Proteomes" id="UP000034591">
    <property type="component" value="Unassembled WGS sequence"/>
</dbReference>
<dbReference type="STRING" id="1618545.US53_C0016G0006"/>
<sequence length="280" mass="30533">MYKLVFFLIFLLIFPVTVNAQVVINEFSSGSSHDDWVELYNSGTQVVNLSSYILRDSTDTNKVEIKNIQNSLEPDSYLVIDLKNYLNKDGDKIRLLEILPDNSVVEKDILLFGDKGGVCSPIESGTAGRYPDANNTIDRFKIDTKGGSNDSSLLDPCPTPTSLPAATYTPTPKPTATDKPTNTPKPISTINPKNTTTLKPVSTSDSTSNISSENEANGDKKNESEIVLGVKNDTNELSPTPFEEQVSRNKFPLLAGVFVFAGIVLIGGAIYPLIKNLKKL</sequence>
<keyword evidence="3" id="KW-0732">Signal</keyword>
<dbReference type="EMBL" id="LBTI01000016">
    <property type="protein sequence ID" value="KKQ37538.1"/>
    <property type="molecule type" value="Genomic_DNA"/>
</dbReference>
<reference evidence="5 6" key="1">
    <citation type="journal article" date="2015" name="Nature">
        <title>rRNA introns, odd ribosomes, and small enigmatic genomes across a large radiation of phyla.</title>
        <authorList>
            <person name="Brown C.T."/>
            <person name="Hug L.A."/>
            <person name="Thomas B.C."/>
            <person name="Sharon I."/>
            <person name="Castelle C.J."/>
            <person name="Singh A."/>
            <person name="Wilkins M.J."/>
            <person name="Williams K.H."/>
            <person name="Banfield J.F."/>
        </authorList>
    </citation>
    <scope>NUCLEOTIDE SEQUENCE [LARGE SCALE GENOMIC DNA]</scope>
</reference>
<feature type="transmembrane region" description="Helical" evidence="2">
    <location>
        <begin position="251"/>
        <end position="274"/>
    </location>
</feature>
<evidence type="ECO:0000313" key="5">
    <source>
        <dbReference type="EMBL" id="KKQ37538.1"/>
    </source>
</evidence>
<feature type="chain" id="PRO_5002532489" description="LTD domain-containing protein" evidence="3">
    <location>
        <begin position="21"/>
        <end position="280"/>
    </location>
</feature>
<dbReference type="InterPro" id="IPR036415">
    <property type="entry name" value="Lamin_tail_dom_sf"/>
</dbReference>
<evidence type="ECO:0000256" key="2">
    <source>
        <dbReference type="SAM" id="Phobius"/>
    </source>
</evidence>
<protein>
    <recommendedName>
        <fullName evidence="4">LTD domain-containing protein</fullName>
    </recommendedName>
</protein>
<evidence type="ECO:0000313" key="6">
    <source>
        <dbReference type="Proteomes" id="UP000034591"/>
    </source>
</evidence>
<keyword evidence="2" id="KW-0472">Membrane</keyword>
<organism evidence="5 6">
    <name type="scientific">Candidatus Woesebacteria bacterium GW2011_GWA1_37_7</name>
    <dbReference type="NCBI Taxonomy" id="1618545"/>
    <lineage>
        <taxon>Bacteria</taxon>
        <taxon>Candidatus Woeseibacteriota</taxon>
    </lineage>
</organism>
<keyword evidence="2" id="KW-1133">Transmembrane helix</keyword>
<evidence type="ECO:0000256" key="1">
    <source>
        <dbReference type="SAM" id="MobiDB-lite"/>
    </source>
</evidence>
<feature type="compositionally biased region" description="Low complexity" evidence="1">
    <location>
        <begin position="202"/>
        <end position="215"/>
    </location>
</feature>
<name>A0A0G0H2Q0_9BACT</name>
<keyword evidence="2" id="KW-0812">Transmembrane</keyword>
<feature type="signal peptide" evidence="3">
    <location>
        <begin position="1"/>
        <end position="20"/>
    </location>
</feature>
<comment type="caution">
    <text evidence="5">The sequence shown here is derived from an EMBL/GenBank/DDBJ whole genome shotgun (WGS) entry which is preliminary data.</text>
</comment>
<dbReference type="InterPro" id="IPR001322">
    <property type="entry name" value="Lamin_tail_dom"/>
</dbReference>
<gene>
    <name evidence="5" type="ORF">US53_C0016G0006</name>
</gene>